<dbReference type="Proteomes" id="UP000427906">
    <property type="component" value="Chromosome"/>
</dbReference>
<evidence type="ECO:0000313" key="1">
    <source>
        <dbReference type="EMBL" id="BBO69496.1"/>
    </source>
</evidence>
<dbReference type="KEGG" id="dalk:DSCA_34260"/>
<dbReference type="EMBL" id="AP021874">
    <property type="protein sequence ID" value="BBO69496.1"/>
    <property type="molecule type" value="Genomic_DNA"/>
</dbReference>
<organism evidence="1 2">
    <name type="scientific">Desulfosarcina alkanivorans</name>
    <dbReference type="NCBI Taxonomy" id="571177"/>
    <lineage>
        <taxon>Bacteria</taxon>
        <taxon>Pseudomonadati</taxon>
        <taxon>Thermodesulfobacteriota</taxon>
        <taxon>Desulfobacteria</taxon>
        <taxon>Desulfobacterales</taxon>
        <taxon>Desulfosarcinaceae</taxon>
        <taxon>Desulfosarcina</taxon>
    </lineage>
</organism>
<protein>
    <submittedName>
        <fullName evidence="1">Uncharacterized protein</fullName>
    </submittedName>
</protein>
<reference evidence="1 2" key="1">
    <citation type="submission" date="2019-11" db="EMBL/GenBank/DDBJ databases">
        <title>Comparative genomics of hydrocarbon-degrading Desulfosarcina strains.</title>
        <authorList>
            <person name="Watanabe M."/>
            <person name="Kojima H."/>
            <person name="Fukui M."/>
        </authorList>
    </citation>
    <scope>NUCLEOTIDE SEQUENCE [LARGE SCALE GENOMIC DNA]</scope>
    <source>
        <strain evidence="1 2">PL12</strain>
    </source>
</reference>
<gene>
    <name evidence="1" type="ORF">DSCA_34260</name>
</gene>
<sequence>MRIIKRYQREALAARSEYIAVADSDACIHWGECTGKVCFRCPHPPKPANGLSFLCWFGVRPLHYGLPG</sequence>
<keyword evidence="2" id="KW-1185">Reference proteome</keyword>
<accession>A0A5K7YJW7</accession>
<evidence type="ECO:0000313" key="2">
    <source>
        <dbReference type="Proteomes" id="UP000427906"/>
    </source>
</evidence>
<name>A0A5K7YJW7_9BACT</name>
<proteinExistence type="predicted"/>
<dbReference type="AlphaFoldDB" id="A0A5K7YJW7"/>